<dbReference type="PANTHER" id="PTHR12570">
    <property type="match status" value="1"/>
</dbReference>
<comment type="subcellular location">
    <subcellularLocation>
        <location evidence="1">Membrane</location>
        <topology evidence="1">Multi-pass membrane protein</topology>
    </subcellularLocation>
</comment>
<feature type="compositionally biased region" description="Basic and acidic residues" evidence="5">
    <location>
        <begin position="578"/>
        <end position="595"/>
    </location>
</feature>
<evidence type="ECO:0000313" key="7">
    <source>
        <dbReference type="EMBL" id="KAJ3055928.1"/>
    </source>
</evidence>
<evidence type="ECO:0000313" key="8">
    <source>
        <dbReference type="Proteomes" id="UP001212841"/>
    </source>
</evidence>
<feature type="transmembrane region" description="Helical" evidence="6">
    <location>
        <begin position="12"/>
        <end position="32"/>
    </location>
</feature>
<sequence length="595" mass="63616">MSTNGTEPAWYKAVGITLALASGLFIGSSFIFKKKGLLDTNALGHEPGHGHAYLKSGMWWTGMILMALGEVFNFGAYAFTPAILVTPLGALSVVISAILSSIFLKERLNFPGKIGCAQCLLGAVIIVIHAPHTNSTQTIPEFIRYVLSPGFIVYSILNLIAVLYLVYRVAPKYGDKHPVVYISVCSMVGAFLVLSTQGFGSSVVYSIANWQTDNQFKQWPIYLVFAFVILTITVQINFLNKALNLFSTAIVTPVYYVFFTTWTLISSAVLFRGFPLDNAVAGVSIVIGFLVIVGGVALLFQYSLKLTQLSKLDAVKVQVVTEEQEGSEGALGGFGGDNMGPKEKVYEAVDVGVGVGADMESGMNDREGHMVNAYRLEEDDGSQSNRRAFAGVLGRGREGGAGATGSKRSVSGFWKAIRNRTPLSANPGSEIQEMSAKSPKTSSLSSSYRYRAFSHSENASAIKRSNANTIGPDYTGVRSGVMKVVLSSREFEPTGLEESEKPHQPPYTTIDSRSVAATGQITSPSPASLSSPLLEAESSNESLGSETRGLVEGIQVDSGDGRRHSGVANGDGLSWRSGDGEAGRNAKGKGKETSW</sequence>
<feature type="transmembrane region" description="Helical" evidence="6">
    <location>
        <begin position="179"/>
        <end position="199"/>
    </location>
</feature>
<feature type="transmembrane region" description="Helical" evidence="6">
    <location>
        <begin position="78"/>
        <end position="103"/>
    </location>
</feature>
<gene>
    <name evidence="7" type="ORF">HK097_008737</name>
</gene>
<reference evidence="7" key="1">
    <citation type="submission" date="2020-05" db="EMBL/GenBank/DDBJ databases">
        <title>Phylogenomic resolution of chytrid fungi.</title>
        <authorList>
            <person name="Stajich J.E."/>
            <person name="Amses K."/>
            <person name="Simmons R."/>
            <person name="Seto K."/>
            <person name="Myers J."/>
            <person name="Bonds A."/>
            <person name="Quandt C.A."/>
            <person name="Barry K."/>
            <person name="Liu P."/>
            <person name="Grigoriev I."/>
            <person name="Longcore J.E."/>
            <person name="James T.Y."/>
        </authorList>
    </citation>
    <scope>NUCLEOTIDE SEQUENCE</scope>
    <source>
        <strain evidence="7">JEL0318</strain>
    </source>
</reference>
<evidence type="ECO:0000256" key="5">
    <source>
        <dbReference type="SAM" id="MobiDB-lite"/>
    </source>
</evidence>
<feature type="transmembrane region" description="Helical" evidence="6">
    <location>
        <begin position="110"/>
        <end position="130"/>
    </location>
</feature>
<proteinExistence type="predicted"/>
<organism evidence="7 8">
    <name type="scientific">Rhizophlyctis rosea</name>
    <dbReference type="NCBI Taxonomy" id="64517"/>
    <lineage>
        <taxon>Eukaryota</taxon>
        <taxon>Fungi</taxon>
        <taxon>Fungi incertae sedis</taxon>
        <taxon>Chytridiomycota</taxon>
        <taxon>Chytridiomycota incertae sedis</taxon>
        <taxon>Chytridiomycetes</taxon>
        <taxon>Rhizophlyctidales</taxon>
        <taxon>Rhizophlyctidaceae</taxon>
        <taxon>Rhizophlyctis</taxon>
    </lineage>
</organism>
<dbReference type="EMBL" id="JADGJD010000053">
    <property type="protein sequence ID" value="KAJ3055928.1"/>
    <property type="molecule type" value="Genomic_DNA"/>
</dbReference>
<evidence type="ECO:0000256" key="1">
    <source>
        <dbReference type="ARBA" id="ARBA00004141"/>
    </source>
</evidence>
<dbReference type="GO" id="GO:0016020">
    <property type="term" value="C:membrane"/>
    <property type="evidence" value="ECO:0007669"/>
    <property type="project" value="UniProtKB-SubCell"/>
</dbReference>
<evidence type="ECO:0000256" key="2">
    <source>
        <dbReference type="ARBA" id="ARBA00022692"/>
    </source>
</evidence>
<dbReference type="Pfam" id="PF05653">
    <property type="entry name" value="Mg_trans_NIPA"/>
    <property type="match status" value="1"/>
</dbReference>
<feature type="transmembrane region" description="Helical" evidence="6">
    <location>
        <begin position="219"/>
        <end position="238"/>
    </location>
</feature>
<feature type="transmembrane region" description="Helical" evidence="6">
    <location>
        <begin position="280"/>
        <end position="300"/>
    </location>
</feature>
<feature type="compositionally biased region" description="Low complexity" evidence="5">
    <location>
        <begin position="523"/>
        <end position="546"/>
    </location>
</feature>
<keyword evidence="3 6" id="KW-1133">Transmembrane helix</keyword>
<dbReference type="PANTHER" id="PTHR12570:SF92">
    <property type="entry name" value="SPICHTHYIN, ISOFORM B"/>
    <property type="match status" value="1"/>
</dbReference>
<feature type="transmembrane region" description="Helical" evidence="6">
    <location>
        <begin position="250"/>
        <end position="274"/>
    </location>
</feature>
<keyword evidence="2 6" id="KW-0812">Transmembrane</keyword>
<evidence type="ECO:0008006" key="9">
    <source>
        <dbReference type="Google" id="ProtNLM"/>
    </source>
</evidence>
<dbReference type="AlphaFoldDB" id="A0AAD5SL45"/>
<dbReference type="Proteomes" id="UP001212841">
    <property type="component" value="Unassembled WGS sequence"/>
</dbReference>
<dbReference type="InterPro" id="IPR008521">
    <property type="entry name" value="Mg_trans_NIPA"/>
</dbReference>
<keyword evidence="8" id="KW-1185">Reference proteome</keyword>
<keyword evidence="4 6" id="KW-0472">Membrane</keyword>
<comment type="caution">
    <text evidence="7">The sequence shown here is derived from an EMBL/GenBank/DDBJ whole genome shotgun (WGS) entry which is preliminary data.</text>
</comment>
<dbReference type="SUPFAM" id="SSF103481">
    <property type="entry name" value="Multidrug resistance efflux transporter EmrE"/>
    <property type="match status" value="1"/>
</dbReference>
<dbReference type="GO" id="GO:0015095">
    <property type="term" value="F:magnesium ion transmembrane transporter activity"/>
    <property type="evidence" value="ECO:0007669"/>
    <property type="project" value="InterPro"/>
</dbReference>
<evidence type="ECO:0000256" key="4">
    <source>
        <dbReference type="ARBA" id="ARBA00023136"/>
    </source>
</evidence>
<evidence type="ECO:0000256" key="3">
    <source>
        <dbReference type="ARBA" id="ARBA00022989"/>
    </source>
</evidence>
<dbReference type="InterPro" id="IPR037185">
    <property type="entry name" value="EmrE-like"/>
</dbReference>
<feature type="transmembrane region" description="Helical" evidence="6">
    <location>
        <begin position="142"/>
        <end position="167"/>
    </location>
</feature>
<name>A0AAD5SL45_9FUNG</name>
<feature type="compositionally biased region" description="Polar residues" evidence="5">
    <location>
        <begin position="506"/>
        <end position="522"/>
    </location>
</feature>
<accession>A0AAD5SL45</accession>
<feature type="region of interest" description="Disordered" evidence="5">
    <location>
        <begin position="492"/>
        <end position="595"/>
    </location>
</feature>
<protein>
    <recommendedName>
        <fullName evidence="9">DUF803-domain-containing protein</fullName>
    </recommendedName>
</protein>
<feature type="transmembrane region" description="Helical" evidence="6">
    <location>
        <begin position="52"/>
        <end position="72"/>
    </location>
</feature>
<evidence type="ECO:0000256" key="6">
    <source>
        <dbReference type="SAM" id="Phobius"/>
    </source>
</evidence>